<dbReference type="Proteomes" id="UP000026739">
    <property type="component" value="Unassembled WGS sequence"/>
</dbReference>
<comment type="caution">
    <text evidence="1">The sequence shown here is derived from an EMBL/GenBank/DDBJ whole genome shotgun (WGS) entry which is preliminary data.</text>
</comment>
<evidence type="ECO:0000313" key="1">
    <source>
        <dbReference type="EMBL" id="KDD67840.1"/>
    </source>
</evidence>
<dbReference type="EMBL" id="AZQQ01000082">
    <property type="protein sequence ID" value="KDD67840.1"/>
    <property type="molecule type" value="Genomic_DNA"/>
</dbReference>
<gene>
    <name evidence="1" type="ORF">V466_17865</name>
</gene>
<evidence type="ECO:0000313" key="2">
    <source>
        <dbReference type="Proteomes" id="UP000026739"/>
    </source>
</evidence>
<sequence>MGTGHKTRAFVLGAGFFKLVDRLTELTRLTNAKRALSATQWGIITNTVTMLLFLQDPFNFND</sequence>
<reference evidence="1 2" key="1">
    <citation type="submission" date="2013-12" db="EMBL/GenBank/DDBJ databases">
        <authorList>
            <person name="Formusa P.A."/>
            <person name="Habash M."/>
            <person name="Lee H."/>
            <person name="Trevors J.T."/>
        </authorList>
    </citation>
    <scope>NUCLEOTIDE SEQUENCE [LARGE SCALE GENOMIC DNA]</scope>
    <source>
        <strain evidence="1 2">PD30</strain>
    </source>
</reference>
<organism evidence="1 2">
    <name type="scientific">Pseudomonas mandelii PD30</name>
    <dbReference type="NCBI Taxonomy" id="1419583"/>
    <lineage>
        <taxon>Bacteria</taxon>
        <taxon>Pseudomonadati</taxon>
        <taxon>Pseudomonadota</taxon>
        <taxon>Gammaproteobacteria</taxon>
        <taxon>Pseudomonadales</taxon>
        <taxon>Pseudomonadaceae</taxon>
        <taxon>Pseudomonas</taxon>
    </lineage>
</organism>
<name>A0A059L143_9PSED</name>
<proteinExistence type="predicted"/>
<protein>
    <submittedName>
        <fullName evidence="1">Uncharacterized protein</fullName>
    </submittedName>
</protein>
<dbReference type="AlphaFoldDB" id="A0A059L143"/>
<accession>A0A059L143</accession>